<evidence type="ECO:0000313" key="3">
    <source>
        <dbReference type="EMBL" id="APW62643.1"/>
    </source>
</evidence>
<keyword evidence="2" id="KW-0812">Transmembrane</keyword>
<dbReference type="GO" id="GO:0016491">
    <property type="term" value="F:oxidoreductase activity"/>
    <property type="evidence" value="ECO:0007669"/>
    <property type="project" value="TreeGrafter"/>
</dbReference>
<keyword evidence="2" id="KW-0472">Membrane</keyword>
<name>A0A1U7CUT9_9BACT</name>
<evidence type="ECO:0000256" key="1">
    <source>
        <dbReference type="SAM" id="MobiDB-lite"/>
    </source>
</evidence>
<evidence type="ECO:0008006" key="5">
    <source>
        <dbReference type="Google" id="ProtNLM"/>
    </source>
</evidence>
<dbReference type="Proteomes" id="UP000186309">
    <property type="component" value="Chromosome"/>
</dbReference>
<feature type="transmembrane region" description="Helical" evidence="2">
    <location>
        <begin position="117"/>
        <end position="136"/>
    </location>
</feature>
<gene>
    <name evidence="3" type="ORF">BSF38_04193</name>
</gene>
<dbReference type="InterPro" id="IPR004155">
    <property type="entry name" value="PBS_lyase_HEAT"/>
</dbReference>
<dbReference type="EMBL" id="CP019082">
    <property type="protein sequence ID" value="APW62643.1"/>
    <property type="molecule type" value="Genomic_DNA"/>
</dbReference>
<dbReference type="KEGG" id="pbor:BSF38_04193"/>
<dbReference type="AlphaFoldDB" id="A0A1U7CUT9"/>
<dbReference type="InterPro" id="IPR016024">
    <property type="entry name" value="ARM-type_fold"/>
</dbReference>
<sequence>MEAVPCSEPAIAVQLVGWTWDASRTVQVLIDGQPVGVLRDPRARSLSVGAGVHQVAARASFLRSRTLVLTLAPGERISLECGFHRWLPALLPIAFLAAIGAGLLLSKLGLNLEAMAIQGLAVGVKAVDLMMTFAMPGARLYLRRSRTAPDAGALPERMEAASPAGRFERDRRRFQFSLRGLLILVACCAPLFLMGRELWDRRPGNETARAIRLLQSGGPSARLSAANDLKYLLTGNSLTPKQVDAIIPDLLVAQRDQNPGVREAAALSLFMIAVQATQRSAPVPQVQAVAAGLAEGLRDTAHDVRYHTALALVNIYVLTSVSGGPPPLLPVDTERFVDLLGQAIEDPSPKVRSWAFHVLRAIAPRLEGAAPARLLKALDATDAAIRREAVETVVEFPLGIDSALPALLRILECDPDPGVRAVCSMMLVGVRPSPASIPILMEALRSPERPVRFRAADLLSRIGPQASEAVPAVLPLLKETFEPMTSYERQHPEWADPAVAATWALGAIAPGTGMADTAWASLAEILRQPGHPWRRPNAEWALDRFNPASTRESGDVQVGAPSQ</sequence>
<dbReference type="PANTHER" id="PTHR12697">
    <property type="entry name" value="PBS LYASE HEAT-LIKE PROTEIN"/>
    <property type="match status" value="1"/>
</dbReference>
<dbReference type="PANTHER" id="PTHR12697:SF38">
    <property type="entry name" value="PBS LYASE HEAT DOMAIN PROTEIN REPEAT-CONTAINING PROTEIN"/>
    <property type="match status" value="1"/>
</dbReference>
<dbReference type="STRING" id="1387353.BSF38_04193"/>
<keyword evidence="2" id="KW-1133">Transmembrane helix</keyword>
<feature type="transmembrane region" description="Helical" evidence="2">
    <location>
        <begin position="86"/>
        <end position="105"/>
    </location>
</feature>
<protein>
    <recommendedName>
        <fullName evidence="5">HEAT repeat domain-containing protein</fullName>
    </recommendedName>
</protein>
<reference evidence="4" key="1">
    <citation type="submission" date="2016-12" db="EMBL/GenBank/DDBJ databases">
        <title>Comparative genomics of four Isosphaeraceae planctomycetes: a common pool of plasmids and glycoside hydrolase genes.</title>
        <authorList>
            <person name="Ivanova A."/>
        </authorList>
    </citation>
    <scope>NUCLEOTIDE SEQUENCE [LARGE SCALE GENOMIC DNA]</scope>
    <source>
        <strain evidence="4">PX4</strain>
    </source>
</reference>
<evidence type="ECO:0000256" key="2">
    <source>
        <dbReference type="SAM" id="Phobius"/>
    </source>
</evidence>
<proteinExistence type="predicted"/>
<keyword evidence="4" id="KW-1185">Reference proteome</keyword>
<dbReference type="SMART" id="SM00567">
    <property type="entry name" value="EZ_HEAT"/>
    <property type="match status" value="5"/>
</dbReference>
<accession>A0A1U7CUT9</accession>
<dbReference type="Gene3D" id="1.25.10.10">
    <property type="entry name" value="Leucine-rich Repeat Variant"/>
    <property type="match status" value="2"/>
</dbReference>
<feature type="transmembrane region" description="Helical" evidence="2">
    <location>
        <begin position="176"/>
        <end position="195"/>
    </location>
</feature>
<feature type="region of interest" description="Disordered" evidence="1">
    <location>
        <begin position="544"/>
        <end position="563"/>
    </location>
</feature>
<dbReference type="SUPFAM" id="SSF48371">
    <property type="entry name" value="ARM repeat"/>
    <property type="match status" value="1"/>
</dbReference>
<dbReference type="RefSeq" id="WP_076348896.1">
    <property type="nucleotide sequence ID" value="NZ_CP019082.1"/>
</dbReference>
<organism evidence="3 4">
    <name type="scientific">Paludisphaera borealis</name>
    <dbReference type="NCBI Taxonomy" id="1387353"/>
    <lineage>
        <taxon>Bacteria</taxon>
        <taxon>Pseudomonadati</taxon>
        <taxon>Planctomycetota</taxon>
        <taxon>Planctomycetia</taxon>
        <taxon>Isosphaerales</taxon>
        <taxon>Isosphaeraceae</taxon>
        <taxon>Paludisphaera</taxon>
    </lineage>
</organism>
<evidence type="ECO:0000313" key="4">
    <source>
        <dbReference type="Proteomes" id="UP000186309"/>
    </source>
</evidence>
<dbReference type="Pfam" id="PF13646">
    <property type="entry name" value="HEAT_2"/>
    <property type="match status" value="1"/>
</dbReference>
<dbReference type="InterPro" id="IPR011989">
    <property type="entry name" value="ARM-like"/>
</dbReference>